<protein>
    <recommendedName>
        <fullName evidence="3">Coat F domain-containing protein</fullName>
    </recommendedName>
</protein>
<name>A0A4Q7PQW0_9FIRM</name>
<dbReference type="Proteomes" id="UP000292927">
    <property type="component" value="Unassembled WGS sequence"/>
</dbReference>
<gene>
    <name evidence="1" type="ORF">EV209_0543</name>
</gene>
<keyword evidence="2" id="KW-1185">Reference proteome</keyword>
<accession>A0A4Q7PQW0</accession>
<sequence length="61" mass="7094">MENLNEMELQTLRHLIMAHDTVSCKMESYAKEAQSPDVQQYFQKAAQTAKQSKSELMQFLN</sequence>
<evidence type="ECO:0000313" key="1">
    <source>
        <dbReference type="EMBL" id="RZT02428.1"/>
    </source>
</evidence>
<evidence type="ECO:0000313" key="2">
    <source>
        <dbReference type="Proteomes" id="UP000292927"/>
    </source>
</evidence>
<reference evidence="1 2" key="1">
    <citation type="submission" date="2019-02" db="EMBL/GenBank/DDBJ databases">
        <title>Genomic Encyclopedia of Type Strains, Phase IV (KMG-IV): sequencing the most valuable type-strain genomes for metagenomic binning, comparative biology and taxonomic classification.</title>
        <authorList>
            <person name="Goeker M."/>
        </authorList>
    </citation>
    <scope>NUCLEOTIDE SEQUENCE [LARGE SCALE GENOMIC DNA]</scope>
    <source>
        <strain evidence="1 2">DSM 29486</strain>
    </source>
</reference>
<dbReference type="OrthoDB" id="1707820at2"/>
<dbReference type="RefSeq" id="WP_130432801.1">
    <property type="nucleotide sequence ID" value="NZ_SGXF01000001.1"/>
</dbReference>
<dbReference type="EMBL" id="SGXF01000001">
    <property type="protein sequence ID" value="RZT02428.1"/>
    <property type="molecule type" value="Genomic_DNA"/>
</dbReference>
<evidence type="ECO:0008006" key="3">
    <source>
        <dbReference type="Google" id="ProtNLM"/>
    </source>
</evidence>
<dbReference type="AlphaFoldDB" id="A0A4Q7PQW0"/>
<comment type="caution">
    <text evidence="1">The sequence shown here is derived from an EMBL/GenBank/DDBJ whole genome shotgun (WGS) entry which is preliminary data.</text>
</comment>
<organism evidence="1 2">
    <name type="scientific">Cuneatibacter caecimuris</name>
    <dbReference type="NCBI Taxonomy" id="1796618"/>
    <lineage>
        <taxon>Bacteria</taxon>
        <taxon>Bacillati</taxon>
        <taxon>Bacillota</taxon>
        <taxon>Clostridia</taxon>
        <taxon>Lachnospirales</taxon>
        <taxon>Lachnospiraceae</taxon>
        <taxon>Cuneatibacter</taxon>
    </lineage>
</organism>
<proteinExistence type="predicted"/>